<evidence type="ECO:0000313" key="2">
    <source>
        <dbReference type="Proteomes" id="UP000006329"/>
    </source>
</evidence>
<name>A0A0E2BBG7_9LEPT</name>
<proteinExistence type="predicted"/>
<gene>
    <name evidence="1" type="ORF">LEP1GSC179_2948</name>
</gene>
<protein>
    <submittedName>
        <fullName evidence="1">Uncharacterized protein</fullName>
    </submittedName>
</protein>
<accession>A0A0E2BBG7</accession>
<dbReference type="Proteomes" id="UP000006329">
    <property type="component" value="Unassembled WGS sequence"/>
</dbReference>
<organism evidence="1 2">
    <name type="scientific">Leptospira santarosai str. MOR084</name>
    <dbReference type="NCBI Taxonomy" id="1049984"/>
    <lineage>
        <taxon>Bacteria</taxon>
        <taxon>Pseudomonadati</taxon>
        <taxon>Spirochaetota</taxon>
        <taxon>Spirochaetia</taxon>
        <taxon>Leptospirales</taxon>
        <taxon>Leptospiraceae</taxon>
        <taxon>Leptospira</taxon>
    </lineage>
</organism>
<dbReference type="AlphaFoldDB" id="A0A0E2BBG7"/>
<reference evidence="1" key="1">
    <citation type="submission" date="2012-10" db="EMBL/GenBank/DDBJ databases">
        <authorList>
            <person name="Harkins D.M."/>
            <person name="Durkin A.S."/>
            <person name="Brinkac L.M."/>
            <person name="Haft D.H."/>
            <person name="Selengut J.D."/>
            <person name="Sanka R."/>
            <person name="DePew J."/>
            <person name="Purushe J."/>
            <person name="Matthias M.A."/>
            <person name="Vinetz J.M."/>
            <person name="Sutton G.G."/>
            <person name="Nierman W.C."/>
            <person name="Fouts D.E."/>
        </authorList>
    </citation>
    <scope>NUCLEOTIDE SEQUENCE [LARGE SCALE GENOMIC DNA]</scope>
    <source>
        <strain evidence="1">MOR084</strain>
    </source>
</reference>
<dbReference type="EMBL" id="AHON02000063">
    <property type="protein sequence ID" value="EKO32684.1"/>
    <property type="molecule type" value="Genomic_DNA"/>
</dbReference>
<evidence type="ECO:0000313" key="1">
    <source>
        <dbReference type="EMBL" id="EKO32684.1"/>
    </source>
</evidence>
<comment type="caution">
    <text evidence="1">The sequence shown here is derived from an EMBL/GenBank/DDBJ whole genome shotgun (WGS) entry which is preliminary data.</text>
</comment>
<keyword evidence="2" id="KW-1185">Reference proteome</keyword>
<sequence length="53" mass="6287">MTVFEIVSNGASIKSKDSRLKIKFLHEIAVLRLINQMRNSFYRGSHFLFPFWI</sequence>